<evidence type="ECO:0000313" key="3">
    <source>
        <dbReference type="EMBL" id="MFD1195699.1"/>
    </source>
</evidence>
<reference evidence="4" key="1">
    <citation type="journal article" date="2019" name="Int. J. Syst. Evol. Microbiol.">
        <title>The Global Catalogue of Microorganisms (GCM) 10K type strain sequencing project: providing services to taxonomists for standard genome sequencing and annotation.</title>
        <authorList>
            <consortium name="The Broad Institute Genomics Platform"/>
            <consortium name="The Broad Institute Genome Sequencing Center for Infectious Disease"/>
            <person name="Wu L."/>
            <person name="Ma J."/>
        </authorList>
    </citation>
    <scope>NUCLEOTIDE SEQUENCE [LARGE SCALE GENOMIC DNA]</scope>
    <source>
        <strain evidence="4">CCUG 55328</strain>
    </source>
</reference>
<feature type="transmembrane region" description="Helical" evidence="1">
    <location>
        <begin position="105"/>
        <end position="123"/>
    </location>
</feature>
<feature type="transmembrane region" description="Helical" evidence="1">
    <location>
        <begin position="155"/>
        <end position="176"/>
    </location>
</feature>
<accession>A0ABW3TES6</accession>
<dbReference type="RefSeq" id="WP_380792815.1">
    <property type="nucleotide sequence ID" value="NZ_JBHTKR010000005.1"/>
</dbReference>
<feature type="transmembrane region" description="Helical" evidence="1">
    <location>
        <begin position="265"/>
        <end position="285"/>
    </location>
</feature>
<feature type="transmembrane region" description="Helical" evidence="1">
    <location>
        <begin position="130"/>
        <end position="149"/>
    </location>
</feature>
<evidence type="ECO:0000259" key="2">
    <source>
        <dbReference type="Pfam" id="PF00892"/>
    </source>
</evidence>
<name>A0ABW3TES6_9RHOB</name>
<keyword evidence="1" id="KW-0472">Membrane</keyword>
<dbReference type="EMBL" id="JBHTKR010000005">
    <property type="protein sequence ID" value="MFD1195699.1"/>
    <property type="molecule type" value="Genomic_DNA"/>
</dbReference>
<evidence type="ECO:0000313" key="4">
    <source>
        <dbReference type="Proteomes" id="UP001597151"/>
    </source>
</evidence>
<feature type="transmembrane region" description="Helical" evidence="1">
    <location>
        <begin position="45"/>
        <end position="70"/>
    </location>
</feature>
<keyword evidence="4" id="KW-1185">Reference proteome</keyword>
<feature type="transmembrane region" description="Helical" evidence="1">
    <location>
        <begin position="12"/>
        <end position="33"/>
    </location>
</feature>
<dbReference type="Pfam" id="PF00892">
    <property type="entry name" value="EamA"/>
    <property type="match status" value="1"/>
</dbReference>
<feature type="domain" description="EamA" evidence="2">
    <location>
        <begin position="14"/>
        <end position="146"/>
    </location>
</feature>
<sequence>MRTPLVTVPQNTAAGILFVLAGMTAISINDVLIKQLSGGYPLHQMVFIRSAIGIIFSLMLVQMEGGFGILRTRTPGLHLMRGLLVVISNLTYFAALAVIPLAEATALFFVAPLMITLLSIPLLGEKVGPLRMAAVTVGFGGVVLMMRPWESSTEVSRFILFLPVLSALTYALNQIMTRKLGATTRASAMAVYIQGIFIVVSLGFYAVAGDGRFAEGVENGSVQFLLRAWVWPEGNDRWLFMGLGLNSAIIGFALAQAYRLADAAVVAPFEYIGLPLAIFWGWLIWGDIPAPVVWAGSALILGSGLFVFIRERMQNRRPPLPPVQGRQ</sequence>
<keyword evidence="1" id="KW-0812">Transmembrane</keyword>
<feature type="transmembrane region" description="Helical" evidence="1">
    <location>
        <begin position="82"/>
        <end position="99"/>
    </location>
</feature>
<proteinExistence type="predicted"/>
<feature type="transmembrane region" description="Helical" evidence="1">
    <location>
        <begin position="238"/>
        <end position="258"/>
    </location>
</feature>
<keyword evidence="1" id="KW-1133">Transmembrane helix</keyword>
<dbReference type="PANTHER" id="PTHR22911:SF103">
    <property type="entry name" value="BLR2811 PROTEIN"/>
    <property type="match status" value="1"/>
</dbReference>
<comment type="caution">
    <text evidence="3">The sequence shown here is derived from an EMBL/GenBank/DDBJ whole genome shotgun (WGS) entry which is preliminary data.</text>
</comment>
<dbReference type="InterPro" id="IPR000620">
    <property type="entry name" value="EamA_dom"/>
</dbReference>
<organism evidence="3 4">
    <name type="scientific">Seohaeicola saemankumensis</name>
    <dbReference type="NCBI Taxonomy" id="481181"/>
    <lineage>
        <taxon>Bacteria</taxon>
        <taxon>Pseudomonadati</taxon>
        <taxon>Pseudomonadota</taxon>
        <taxon>Alphaproteobacteria</taxon>
        <taxon>Rhodobacterales</taxon>
        <taxon>Roseobacteraceae</taxon>
        <taxon>Seohaeicola</taxon>
    </lineage>
</organism>
<dbReference type="InterPro" id="IPR037185">
    <property type="entry name" value="EmrE-like"/>
</dbReference>
<dbReference type="SUPFAM" id="SSF103481">
    <property type="entry name" value="Multidrug resistance efflux transporter EmrE"/>
    <property type="match status" value="2"/>
</dbReference>
<feature type="transmembrane region" description="Helical" evidence="1">
    <location>
        <begin position="291"/>
        <end position="309"/>
    </location>
</feature>
<evidence type="ECO:0000256" key="1">
    <source>
        <dbReference type="SAM" id="Phobius"/>
    </source>
</evidence>
<protein>
    <submittedName>
        <fullName evidence="3">DMT family transporter</fullName>
    </submittedName>
</protein>
<feature type="transmembrane region" description="Helical" evidence="1">
    <location>
        <begin position="188"/>
        <end position="208"/>
    </location>
</feature>
<dbReference type="Proteomes" id="UP001597151">
    <property type="component" value="Unassembled WGS sequence"/>
</dbReference>
<gene>
    <name evidence="3" type="ORF">ACFQ3C_13575</name>
</gene>
<dbReference type="PANTHER" id="PTHR22911">
    <property type="entry name" value="ACYL-MALONYL CONDENSING ENZYME-RELATED"/>
    <property type="match status" value="1"/>
</dbReference>